<organism evidence="3 6">
    <name type="scientific">Natronoglomus mannanivorans</name>
    <dbReference type="NCBI Taxonomy" id="2979990"/>
    <lineage>
        <taxon>Archaea</taxon>
        <taxon>Methanobacteriati</taxon>
        <taxon>Methanobacteriota</taxon>
        <taxon>Stenosarchaea group</taxon>
        <taxon>Halobacteria</taxon>
        <taxon>Halobacteriales</taxon>
        <taxon>Natrialbaceae</taxon>
        <taxon>Natronoglomus</taxon>
    </lineage>
</organism>
<dbReference type="CDD" id="cd03454">
    <property type="entry name" value="YdeM"/>
    <property type="match status" value="1"/>
</dbReference>
<feature type="region of interest" description="Disordered" evidence="1">
    <location>
        <begin position="1"/>
        <end position="21"/>
    </location>
</feature>
<dbReference type="RefSeq" id="WP_338004536.1">
    <property type="nucleotide sequence ID" value="NZ_JAOPKA010000010.1"/>
</dbReference>
<dbReference type="PANTHER" id="PTHR43664">
    <property type="entry name" value="MONOAMINE OXIDASE-RELATED"/>
    <property type="match status" value="1"/>
</dbReference>
<feature type="compositionally biased region" description="Polar residues" evidence="1">
    <location>
        <begin position="1"/>
        <end position="11"/>
    </location>
</feature>
<reference evidence="3 5" key="1">
    <citation type="submission" date="2022-09" db="EMBL/GenBank/DDBJ databases">
        <title>Enrichment on poylsaccharides allowed isolation of novel metabolic and taxonomic groups of Haloarchaea.</title>
        <authorList>
            <person name="Sorokin D.Y."/>
            <person name="Elcheninov A.G."/>
            <person name="Khizhniak T.V."/>
            <person name="Kolganova T.V."/>
            <person name="Kublanov I.V."/>
        </authorList>
    </citation>
    <scope>NUCLEOTIDE SEQUENCE</scope>
    <source>
        <strain evidence="4 5">AArc-m2/3/4</strain>
        <strain evidence="3">AArc-xg1-1</strain>
    </source>
</reference>
<evidence type="ECO:0000313" key="4">
    <source>
        <dbReference type="EMBL" id="MCU4974195.1"/>
    </source>
</evidence>
<evidence type="ECO:0000259" key="2">
    <source>
        <dbReference type="Pfam" id="PF01575"/>
    </source>
</evidence>
<sequence>MTDSQPRSDTPSEYFEDIDAGDRREFGSRTITRDEIREFARQYDPQPIHTDEEAAAETMMGGLVASGWHTAAVCMRLLVDHVDDRAFAGARGIDELRWIQPVRPGDTLTVETEVLETYPAENSAEIGYVDERLTGYNQDGDAVISWISLAMVYRREPSDGGERVE</sequence>
<dbReference type="Proteomes" id="UP001321018">
    <property type="component" value="Unassembled WGS sequence"/>
</dbReference>
<evidence type="ECO:0000256" key="1">
    <source>
        <dbReference type="SAM" id="MobiDB-lite"/>
    </source>
</evidence>
<dbReference type="InterPro" id="IPR052342">
    <property type="entry name" value="MCH/BMMD"/>
</dbReference>
<dbReference type="InterPro" id="IPR002539">
    <property type="entry name" value="MaoC-like_dom"/>
</dbReference>
<comment type="caution">
    <text evidence="3">The sequence shown here is derived from an EMBL/GenBank/DDBJ whole genome shotgun (WGS) entry which is preliminary data.</text>
</comment>
<proteinExistence type="predicted"/>
<evidence type="ECO:0000313" key="5">
    <source>
        <dbReference type="Proteomes" id="UP001320972"/>
    </source>
</evidence>
<dbReference type="EMBL" id="JAOPKA010000010">
    <property type="protein sequence ID" value="MCU4742716.1"/>
    <property type="molecule type" value="Genomic_DNA"/>
</dbReference>
<protein>
    <submittedName>
        <fullName evidence="3">MaoC family dehydratase</fullName>
    </submittedName>
</protein>
<dbReference type="Pfam" id="PF01575">
    <property type="entry name" value="MaoC_dehydratas"/>
    <property type="match status" value="1"/>
</dbReference>
<keyword evidence="5" id="KW-1185">Reference proteome</keyword>
<evidence type="ECO:0000313" key="3">
    <source>
        <dbReference type="EMBL" id="MCU4742716.1"/>
    </source>
</evidence>
<dbReference type="InterPro" id="IPR029069">
    <property type="entry name" value="HotDog_dom_sf"/>
</dbReference>
<dbReference type="Gene3D" id="3.10.129.10">
    <property type="entry name" value="Hotdog Thioesterase"/>
    <property type="match status" value="1"/>
</dbReference>
<evidence type="ECO:0000313" key="6">
    <source>
        <dbReference type="Proteomes" id="UP001321018"/>
    </source>
</evidence>
<dbReference type="Proteomes" id="UP001320972">
    <property type="component" value="Unassembled WGS sequence"/>
</dbReference>
<feature type="domain" description="MaoC-like" evidence="2">
    <location>
        <begin position="24"/>
        <end position="116"/>
    </location>
</feature>
<accession>A0AAP3E2I9</accession>
<dbReference type="EMBL" id="JAOPKB010000010">
    <property type="protein sequence ID" value="MCU4974195.1"/>
    <property type="molecule type" value="Genomic_DNA"/>
</dbReference>
<gene>
    <name evidence="4" type="ORF">OB955_15820</name>
    <name evidence="3" type="ORF">OB960_15080</name>
</gene>
<name>A0AAP3E2I9_9EURY</name>
<dbReference type="SUPFAM" id="SSF54637">
    <property type="entry name" value="Thioesterase/thiol ester dehydrase-isomerase"/>
    <property type="match status" value="1"/>
</dbReference>
<dbReference type="AlphaFoldDB" id="A0AAP3E2I9"/>
<dbReference type="PANTHER" id="PTHR43664:SF1">
    <property type="entry name" value="BETA-METHYLMALYL-COA DEHYDRATASE"/>
    <property type="match status" value="1"/>
</dbReference>